<dbReference type="PRINTS" id="PR00961">
    <property type="entry name" value="HUDSXLRNA"/>
</dbReference>
<sequence length="412" mass="43902">MDYVAEQNVSEEQERNDGSAGHELKHSLDDSSAGKLFVGGIAWETREESFRKYFSRFGEITDCVIMMDKVSGRPRGFGIVTFADPKVANKVLEEEHIIDGRTIGFMCGINIMQFVYQVEVKKTVPKEDMQVKGSPKTKKIFVSGLPLTLTEDELKEYFSSYGHVLEQQIMLDRESGRSRGFGFITFDSENVVEKVLNNGRMHEIHGKQVEIKRAEPKRAGAENAIESRQHRGGSGSRSYNNFGGSEEGYGGGYGRGYGGYGGYGGGIGYGGGGGAAGYGGAGAGAGYGGYGNIGGSYGGGGAGYFSGYGGYGYGFGFNGPIYGAVGYRDTSYGAPGSYGGAAGYASGRGYTSSDDGSWYGGARSSHLSMLKGMTPGVALEVLKHMVMVVLQVEGFILTGIETFLTSLMLQLF</sequence>
<feature type="region of interest" description="Disordered" evidence="4">
    <location>
        <begin position="1"/>
        <end position="27"/>
    </location>
</feature>
<dbReference type="AlphaFoldDB" id="A0AAF0TQS7"/>
<proteinExistence type="predicted"/>
<evidence type="ECO:0000256" key="2">
    <source>
        <dbReference type="ARBA" id="ARBA00022884"/>
    </source>
</evidence>
<evidence type="ECO:0000313" key="6">
    <source>
        <dbReference type="EMBL" id="WMV22450.1"/>
    </source>
</evidence>
<keyword evidence="1" id="KW-0677">Repeat</keyword>
<dbReference type="Proteomes" id="UP001234989">
    <property type="component" value="Chromosome 3"/>
</dbReference>
<dbReference type="InterPro" id="IPR035979">
    <property type="entry name" value="RBD_domain_sf"/>
</dbReference>
<accession>A0AAF0TQS7</accession>
<evidence type="ECO:0000256" key="3">
    <source>
        <dbReference type="PROSITE-ProRule" id="PRU00176"/>
    </source>
</evidence>
<protein>
    <recommendedName>
        <fullName evidence="5">RRM domain-containing protein</fullName>
    </recommendedName>
</protein>
<dbReference type="PANTHER" id="PTHR48032">
    <property type="entry name" value="RNA-BINDING PROTEIN MUSASHI HOMOLOG RBP6"/>
    <property type="match status" value="1"/>
</dbReference>
<dbReference type="Pfam" id="PF00076">
    <property type="entry name" value="RRM_1"/>
    <property type="match status" value="2"/>
</dbReference>
<dbReference type="GO" id="GO:0006417">
    <property type="term" value="P:regulation of translation"/>
    <property type="evidence" value="ECO:0007669"/>
    <property type="project" value="TreeGrafter"/>
</dbReference>
<dbReference type="SUPFAM" id="SSF54928">
    <property type="entry name" value="RNA-binding domain, RBD"/>
    <property type="match status" value="2"/>
</dbReference>
<dbReference type="CDD" id="cd12325">
    <property type="entry name" value="RRM1_hnRNPA_hnRNPD_like"/>
    <property type="match status" value="1"/>
</dbReference>
<evidence type="ECO:0000313" key="7">
    <source>
        <dbReference type="Proteomes" id="UP001234989"/>
    </source>
</evidence>
<organism evidence="6 7">
    <name type="scientific">Solanum verrucosum</name>
    <dbReference type="NCBI Taxonomy" id="315347"/>
    <lineage>
        <taxon>Eukaryota</taxon>
        <taxon>Viridiplantae</taxon>
        <taxon>Streptophyta</taxon>
        <taxon>Embryophyta</taxon>
        <taxon>Tracheophyta</taxon>
        <taxon>Spermatophyta</taxon>
        <taxon>Magnoliopsida</taxon>
        <taxon>eudicotyledons</taxon>
        <taxon>Gunneridae</taxon>
        <taxon>Pentapetalae</taxon>
        <taxon>asterids</taxon>
        <taxon>lamiids</taxon>
        <taxon>Solanales</taxon>
        <taxon>Solanaceae</taxon>
        <taxon>Solanoideae</taxon>
        <taxon>Solaneae</taxon>
        <taxon>Solanum</taxon>
    </lineage>
</organism>
<name>A0AAF0TQS7_SOLVR</name>
<dbReference type="PROSITE" id="PS50102">
    <property type="entry name" value="RRM"/>
    <property type="match status" value="2"/>
</dbReference>
<evidence type="ECO:0000256" key="4">
    <source>
        <dbReference type="SAM" id="MobiDB-lite"/>
    </source>
</evidence>
<keyword evidence="2 3" id="KW-0694">RNA-binding</keyword>
<dbReference type="PANTHER" id="PTHR48032:SF6">
    <property type="entry name" value="RNA-BINDING (RRM_RBD_RNP MOTIFS) FAMILY PROTEIN"/>
    <property type="match status" value="1"/>
</dbReference>
<dbReference type="GO" id="GO:1990904">
    <property type="term" value="C:ribonucleoprotein complex"/>
    <property type="evidence" value="ECO:0007669"/>
    <property type="project" value="InterPro"/>
</dbReference>
<evidence type="ECO:0000259" key="5">
    <source>
        <dbReference type="PROSITE" id="PS50102"/>
    </source>
</evidence>
<feature type="domain" description="RRM" evidence="5">
    <location>
        <begin position="34"/>
        <end position="125"/>
    </location>
</feature>
<feature type="domain" description="RRM" evidence="5">
    <location>
        <begin position="138"/>
        <end position="216"/>
    </location>
</feature>
<dbReference type="InterPro" id="IPR002343">
    <property type="entry name" value="Hud_Sxl_RNA"/>
</dbReference>
<reference evidence="6" key="1">
    <citation type="submission" date="2023-08" db="EMBL/GenBank/DDBJ databases">
        <title>A de novo genome assembly of Solanum verrucosum Schlechtendal, a Mexican diploid species geographically isolated from the other diploid A-genome species in potato relatives.</title>
        <authorList>
            <person name="Hosaka K."/>
        </authorList>
    </citation>
    <scope>NUCLEOTIDE SEQUENCE</scope>
    <source>
        <tissue evidence="6">Young leaves</tissue>
    </source>
</reference>
<dbReference type="InterPro" id="IPR000504">
    <property type="entry name" value="RRM_dom"/>
</dbReference>
<dbReference type="GO" id="GO:0003729">
    <property type="term" value="F:mRNA binding"/>
    <property type="evidence" value="ECO:0007669"/>
    <property type="project" value="TreeGrafter"/>
</dbReference>
<feature type="compositionally biased region" description="Basic and acidic residues" evidence="4">
    <location>
        <begin position="213"/>
        <end position="229"/>
    </location>
</feature>
<keyword evidence="7" id="KW-1185">Reference proteome</keyword>
<feature type="region of interest" description="Disordered" evidence="4">
    <location>
        <begin position="213"/>
        <end position="241"/>
    </location>
</feature>
<dbReference type="SMART" id="SM00360">
    <property type="entry name" value="RRM"/>
    <property type="match status" value="2"/>
</dbReference>
<dbReference type="InterPro" id="IPR012677">
    <property type="entry name" value="Nucleotide-bd_a/b_plait_sf"/>
</dbReference>
<evidence type="ECO:0000256" key="1">
    <source>
        <dbReference type="ARBA" id="ARBA00022737"/>
    </source>
</evidence>
<feature type="compositionally biased region" description="Basic and acidic residues" evidence="4">
    <location>
        <begin position="12"/>
        <end position="27"/>
    </location>
</feature>
<dbReference type="EMBL" id="CP133614">
    <property type="protein sequence ID" value="WMV22450.1"/>
    <property type="molecule type" value="Genomic_DNA"/>
</dbReference>
<dbReference type="Gene3D" id="3.30.70.330">
    <property type="match status" value="2"/>
</dbReference>
<gene>
    <name evidence="6" type="ORF">MTR67_015835</name>
</gene>